<reference evidence="3" key="1">
    <citation type="submission" date="2024-04" db="EMBL/GenBank/DDBJ databases">
        <title>Mariniflexile litorale, isolated from the shallow sediments of the Sea of Japan.</title>
        <authorList>
            <person name="Romanenko L."/>
            <person name="Isaeva M."/>
        </authorList>
    </citation>
    <scope>NUCLEOTIDE SEQUENCE [LARGE SCALE GENOMIC DNA]</scope>
    <source>
        <strain evidence="3">KMM 9835</strain>
    </source>
</reference>
<dbReference type="Proteomes" id="UP001224325">
    <property type="component" value="Chromosome"/>
</dbReference>
<dbReference type="Gene3D" id="3.40.50.2000">
    <property type="entry name" value="Glycogen Phosphorylase B"/>
    <property type="match status" value="2"/>
</dbReference>
<dbReference type="InterPro" id="IPR001296">
    <property type="entry name" value="Glyco_trans_1"/>
</dbReference>
<organism evidence="3 4">
    <name type="scientific">Mariniflexile litorale</name>
    <dbReference type="NCBI Taxonomy" id="3045158"/>
    <lineage>
        <taxon>Bacteria</taxon>
        <taxon>Pseudomonadati</taxon>
        <taxon>Bacteroidota</taxon>
        <taxon>Flavobacteriia</taxon>
        <taxon>Flavobacteriales</taxon>
        <taxon>Flavobacteriaceae</taxon>
        <taxon>Mariniflexile</taxon>
    </lineage>
</organism>
<gene>
    <name evidence="3" type="ORF">QLS71_016885</name>
</gene>
<dbReference type="Pfam" id="PF13439">
    <property type="entry name" value="Glyco_transf_4"/>
    <property type="match status" value="1"/>
</dbReference>
<protein>
    <submittedName>
        <fullName evidence="3">Glycosyltransferase family 4 protein</fullName>
    </submittedName>
</protein>
<dbReference type="PANTHER" id="PTHR12526:SF630">
    <property type="entry name" value="GLYCOSYLTRANSFERASE"/>
    <property type="match status" value="1"/>
</dbReference>
<dbReference type="GO" id="GO:0016757">
    <property type="term" value="F:glycosyltransferase activity"/>
    <property type="evidence" value="ECO:0007669"/>
    <property type="project" value="InterPro"/>
</dbReference>
<feature type="domain" description="Glycosyltransferase subfamily 4-like N-terminal" evidence="2">
    <location>
        <begin position="36"/>
        <end position="169"/>
    </location>
</feature>
<evidence type="ECO:0000313" key="3">
    <source>
        <dbReference type="EMBL" id="XBL13983.1"/>
    </source>
</evidence>
<dbReference type="PANTHER" id="PTHR12526">
    <property type="entry name" value="GLYCOSYLTRANSFERASE"/>
    <property type="match status" value="1"/>
</dbReference>
<dbReference type="SUPFAM" id="SSF53756">
    <property type="entry name" value="UDP-Glycosyltransferase/glycogen phosphorylase"/>
    <property type="match status" value="1"/>
</dbReference>
<evidence type="ECO:0000313" key="4">
    <source>
        <dbReference type="Proteomes" id="UP001224325"/>
    </source>
</evidence>
<dbReference type="CDD" id="cd03808">
    <property type="entry name" value="GT4_CapM-like"/>
    <property type="match status" value="1"/>
</dbReference>
<dbReference type="KEGG" id="mlil:QLS71_016885"/>
<proteinExistence type="predicted"/>
<accession>A0AAU7EFS0</accession>
<sequence length="384" mass="43011">MKKKLIRVVTADVSFGLTQGQLKFLSETFEVIAVSSAGERLDLVFKTEGVRTQAIEISRPISILNDVKSLYSLYKFFKKESPDIVHSMTPKAGLLSMVAAYFAKVPVRIHTFTGLIFPSKNGFLKKLLIAMDKTLCLCATKIIPEGNGVKNDLISHNITSKPLHVIANGNINGVDLAYYNSNIFNESFKLKLREDLKIHKDDYVFTFAGRLVGDKGMNELVAAFNLINSNLKKTKLLLIGSFEEALDPLEPETKKQIKLNENIITTGWVSDVRPYFAIANCLTFPSYREGFPNVVLQACALKLPCIVTNINGSNEIISEPENGLIIPVKNTEALYKAMEKMYHLSTEAHAKMGETSQNIIISKFEQQFVWNALLEEYKNLLNLH</sequence>
<evidence type="ECO:0000259" key="1">
    <source>
        <dbReference type="Pfam" id="PF00534"/>
    </source>
</evidence>
<feature type="domain" description="Glycosyl transferase family 1" evidence="1">
    <location>
        <begin position="191"/>
        <end position="357"/>
    </location>
</feature>
<dbReference type="InterPro" id="IPR028098">
    <property type="entry name" value="Glyco_trans_4-like_N"/>
</dbReference>
<dbReference type="AlphaFoldDB" id="A0AAU7EFS0"/>
<dbReference type="RefSeq" id="WP_308991959.1">
    <property type="nucleotide sequence ID" value="NZ_CP155618.1"/>
</dbReference>
<evidence type="ECO:0000259" key="2">
    <source>
        <dbReference type="Pfam" id="PF13439"/>
    </source>
</evidence>
<keyword evidence="4" id="KW-1185">Reference proteome</keyword>
<dbReference type="EMBL" id="CP155618">
    <property type="protein sequence ID" value="XBL13983.1"/>
    <property type="molecule type" value="Genomic_DNA"/>
</dbReference>
<name>A0AAU7EFS0_9FLAO</name>
<dbReference type="Pfam" id="PF00534">
    <property type="entry name" value="Glycos_transf_1"/>
    <property type="match status" value="1"/>
</dbReference>